<reference evidence="1 2" key="1">
    <citation type="journal article" date="2019" name="Commun. Biol.">
        <title>The bagworm genome reveals a unique fibroin gene that provides high tensile strength.</title>
        <authorList>
            <person name="Kono N."/>
            <person name="Nakamura H."/>
            <person name="Ohtoshi R."/>
            <person name="Tomita M."/>
            <person name="Numata K."/>
            <person name="Arakawa K."/>
        </authorList>
    </citation>
    <scope>NUCLEOTIDE SEQUENCE [LARGE SCALE GENOMIC DNA]</scope>
</reference>
<name>A0A4C1TYL8_EUMVA</name>
<organism evidence="1 2">
    <name type="scientific">Eumeta variegata</name>
    <name type="common">Bagworm moth</name>
    <name type="synonym">Eumeta japonica</name>
    <dbReference type="NCBI Taxonomy" id="151549"/>
    <lineage>
        <taxon>Eukaryota</taxon>
        <taxon>Metazoa</taxon>
        <taxon>Ecdysozoa</taxon>
        <taxon>Arthropoda</taxon>
        <taxon>Hexapoda</taxon>
        <taxon>Insecta</taxon>
        <taxon>Pterygota</taxon>
        <taxon>Neoptera</taxon>
        <taxon>Endopterygota</taxon>
        <taxon>Lepidoptera</taxon>
        <taxon>Glossata</taxon>
        <taxon>Ditrysia</taxon>
        <taxon>Tineoidea</taxon>
        <taxon>Psychidae</taxon>
        <taxon>Oiketicinae</taxon>
        <taxon>Eumeta</taxon>
    </lineage>
</organism>
<sequence>MSDGGHVIKCAALKPECYGITGITQQVSLLRFTQCVRVPVARSSSIAYNLPPSVPSPLYQSTPSPIRYAIPTQEAGNALVTPQES</sequence>
<keyword evidence="2" id="KW-1185">Reference proteome</keyword>
<proteinExistence type="predicted"/>
<gene>
    <name evidence="1" type="ORF">EVAR_78487_1</name>
</gene>
<dbReference type="Proteomes" id="UP000299102">
    <property type="component" value="Unassembled WGS sequence"/>
</dbReference>
<dbReference type="EMBL" id="BGZK01000103">
    <property type="protein sequence ID" value="GBP19018.1"/>
    <property type="molecule type" value="Genomic_DNA"/>
</dbReference>
<evidence type="ECO:0000313" key="1">
    <source>
        <dbReference type="EMBL" id="GBP19018.1"/>
    </source>
</evidence>
<evidence type="ECO:0000313" key="2">
    <source>
        <dbReference type="Proteomes" id="UP000299102"/>
    </source>
</evidence>
<accession>A0A4C1TYL8</accession>
<protein>
    <submittedName>
        <fullName evidence="1">Uncharacterized protein</fullName>
    </submittedName>
</protein>
<dbReference type="AlphaFoldDB" id="A0A4C1TYL8"/>
<comment type="caution">
    <text evidence="1">The sequence shown here is derived from an EMBL/GenBank/DDBJ whole genome shotgun (WGS) entry which is preliminary data.</text>
</comment>